<dbReference type="GO" id="GO:0003677">
    <property type="term" value="F:DNA binding"/>
    <property type="evidence" value="ECO:0007669"/>
    <property type="project" value="InterPro"/>
</dbReference>
<accession>A0A6I2U4Q5</accession>
<dbReference type="SUPFAM" id="SSF88946">
    <property type="entry name" value="Sigma2 domain of RNA polymerase sigma factors"/>
    <property type="match status" value="1"/>
</dbReference>
<dbReference type="InterPro" id="IPR036388">
    <property type="entry name" value="WH-like_DNA-bd_sf"/>
</dbReference>
<gene>
    <name evidence="7" type="ORF">FYJ76_08755</name>
    <name evidence="8" type="ORF">GMD59_00110</name>
</gene>
<feature type="domain" description="RNA polymerase sigma-70 region 2" evidence="5">
    <location>
        <begin position="20"/>
        <end position="87"/>
    </location>
</feature>
<dbReference type="InterPro" id="IPR039425">
    <property type="entry name" value="RNA_pol_sigma-70-like"/>
</dbReference>
<protein>
    <submittedName>
        <fullName evidence="7">Sigma-70 family RNA polymerase sigma factor</fullName>
    </submittedName>
</protein>
<dbReference type="InterPro" id="IPR007627">
    <property type="entry name" value="RNA_pol_sigma70_r2"/>
</dbReference>
<name>A0A6I2U4Q5_9FIRM</name>
<dbReference type="Pfam" id="PF08281">
    <property type="entry name" value="Sigma70_r4_2"/>
    <property type="match status" value="1"/>
</dbReference>
<dbReference type="InterPro" id="IPR013249">
    <property type="entry name" value="RNA_pol_sigma70_r4_t2"/>
</dbReference>
<evidence type="ECO:0000313" key="9">
    <source>
        <dbReference type="Proteomes" id="UP000431913"/>
    </source>
</evidence>
<comment type="similarity">
    <text evidence="1">Belongs to the sigma-70 factor family. ECF subfamily.</text>
</comment>
<comment type="caution">
    <text evidence="7">The sequence shown here is derived from an EMBL/GenBank/DDBJ whole genome shotgun (WGS) entry which is preliminary data.</text>
</comment>
<reference evidence="8 10" key="1">
    <citation type="journal article" date="2019" name="Nat. Med.">
        <title>A library of human gut bacterial isolates paired with longitudinal multiomics data enables mechanistic microbiome research.</title>
        <authorList>
            <person name="Poyet M."/>
            <person name="Groussin M."/>
            <person name="Gibbons S.M."/>
            <person name="Avila-Pacheco J."/>
            <person name="Jiang X."/>
            <person name="Kearney S.M."/>
            <person name="Perrotta A.R."/>
            <person name="Berdy B."/>
            <person name="Zhao S."/>
            <person name="Lieberman T.D."/>
            <person name="Swanson P.K."/>
            <person name="Smith M."/>
            <person name="Roesemann S."/>
            <person name="Alexander J.E."/>
            <person name="Rich S.A."/>
            <person name="Livny J."/>
            <person name="Vlamakis H."/>
            <person name="Clish C."/>
            <person name="Bullock K."/>
            <person name="Deik A."/>
            <person name="Scott J."/>
            <person name="Pierce K.A."/>
            <person name="Xavier R.J."/>
            <person name="Alm E.J."/>
        </authorList>
    </citation>
    <scope>NUCLEOTIDE SEQUENCE [LARGE SCALE GENOMIC DNA]</scope>
    <source>
        <strain evidence="8 10">BIOML-A4</strain>
    </source>
</reference>
<dbReference type="Pfam" id="PF04542">
    <property type="entry name" value="Sigma70_r2"/>
    <property type="match status" value="1"/>
</dbReference>
<dbReference type="InterPro" id="IPR013324">
    <property type="entry name" value="RNA_pol_sigma_r3/r4-like"/>
</dbReference>
<dbReference type="RefSeq" id="WP_009326018.1">
    <property type="nucleotide sequence ID" value="NZ_CAOJUJ010000001.1"/>
</dbReference>
<evidence type="ECO:0000313" key="10">
    <source>
        <dbReference type="Proteomes" id="UP000472755"/>
    </source>
</evidence>
<dbReference type="CDD" id="cd06171">
    <property type="entry name" value="Sigma70_r4"/>
    <property type="match status" value="1"/>
</dbReference>
<dbReference type="GO" id="GO:0006352">
    <property type="term" value="P:DNA-templated transcription initiation"/>
    <property type="evidence" value="ECO:0007669"/>
    <property type="project" value="InterPro"/>
</dbReference>
<evidence type="ECO:0000259" key="5">
    <source>
        <dbReference type="Pfam" id="PF04542"/>
    </source>
</evidence>
<dbReference type="EMBL" id="VUNJ01000007">
    <property type="protein sequence ID" value="MST92026.1"/>
    <property type="molecule type" value="Genomic_DNA"/>
</dbReference>
<dbReference type="InterPro" id="IPR013325">
    <property type="entry name" value="RNA_pol_sigma_r2"/>
</dbReference>
<keyword evidence="3" id="KW-0731">Sigma factor</keyword>
<organism evidence="7 9">
    <name type="scientific">Ruthenibacterium lactatiformans</name>
    <dbReference type="NCBI Taxonomy" id="1550024"/>
    <lineage>
        <taxon>Bacteria</taxon>
        <taxon>Bacillati</taxon>
        <taxon>Bacillota</taxon>
        <taxon>Clostridia</taxon>
        <taxon>Eubacteriales</taxon>
        <taxon>Oscillospiraceae</taxon>
        <taxon>Ruthenibacterium</taxon>
    </lineage>
</organism>
<dbReference type="Gene3D" id="1.10.1740.10">
    <property type="match status" value="1"/>
</dbReference>
<proteinExistence type="inferred from homology"/>
<dbReference type="SUPFAM" id="SSF88659">
    <property type="entry name" value="Sigma3 and sigma4 domains of RNA polymerase sigma factors"/>
    <property type="match status" value="1"/>
</dbReference>
<evidence type="ECO:0000256" key="1">
    <source>
        <dbReference type="ARBA" id="ARBA00010641"/>
    </source>
</evidence>
<dbReference type="PANTHER" id="PTHR43133">
    <property type="entry name" value="RNA POLYMERASE ECF-TYPE SIGMA FACTO"/>
    <property type="match status" value="1"/>
</dbReference>
<evidence type="ECO:0000256" key="2">
    <source>
        <dbReference type="ARBA" id="ARBA00023015"/>
    </source>
</evidence>
<dbReference type="Proteomes" id="UP000431913">
    <property type="component" value="Unassembled WGS sequence"/>
</dbReference>
<dbReference type="AlphaFoldDB" id="A0A6I2U4Q5"/>
<evidence type="ECO:0000259" key="6">
    <source>
        <dbReference type="Pfam" id="PF08281"/>
    </source>
</evidence>
<evidence type="ECO:0000256" key="4">
    <source>
        <dbReference type="ARBA" id="ARBA00023163"/>
    </source>
</evidence>
<feature type="domain" description="RNA polymerase sigma factor 70 region 4 type 2" evidence="6">
    <location>
        <begin position="108"/>
        <end position="158"/>
    </location>
</feature>
<dbReference type="Proteomes" id="UP000472755">
    <property type="component" value="Unassembled WGS sequence"/>
</dbReference>
<dbReference type="InterPro" id="IPR014284">
    <property type="entry name" value="RNA_pol_sigma-70_dom"/>
</dbReference>
<dbReference type="Gene3D" id="1.10.10.10">
    <property type="entry name" value="Winged helix-like DNA-binding domain superfamily/Winged helix DNA-binding domain"/>
    <property type="match status" value="1"/>
</dbReference>
<keyword evidence="4" id="KW-0804">Transcription</keyword>
<dbReference type="GO" id="GO:0016987">
    <property type="term" value="F:sigma factor activity"/>
    <property type="evidence" value="ECO:0007669"/>
    <property type="project" value="UniProtKB-KW"/>
</dbReference>
<keyword evidence="2" id="KW-0805">Transcription regulation</keyword>
<evidence type="ECO:0000313" key="8">
    <source>
        <dbReference type="EMBL" id="MTS25692.1"/>
    </source>
</evidence>
<dbReference type="EMBL" id="WMZU01000001">
    <property type="protein sequence ID" value="MTS25692.1"/>
    <property type="molecule type" value="Genomic_DNA"/>
</dbReference>
<evidence type="ECO:0000313" key="7">
    <source>
        <dbReference type="EMBL" id="MST92026.1"/>
    </source>
</evidence>
<dbReference type="NCBIfam" id="TIGR02937">
    <property type="entry name" value="sigma70-ECF"/>
    <property type="match status" value="1"/>
</dbReference>
<evidence type="ECO:0000256" key="3">
    <source>
        <dbReference type="ARBA" id="ARBA00023082"/>
    </source>
</evidence>
<dbReference type="PANTHER" id="PTHR43133:SF51">
    <property type="entry name" value="RNA POLYMERASE SIGMA FACTOR"/>
    <property type="match status" value="1"/>
</dbReference>
<reference evidence="7 9" key="2">
    <citation type="submission" date="2019-08" db="EMBL/GenBank/DDBJ databases">
        <title>In-depth cultivation of the pig gut microbiome towards novel bacterial diversity and tailored functional studies.</title>
        <authorList>
            <person name="Wylensek D."/>
            <person name="Hitch T.C.A."/>
            <person name="Clavel T."/>
        </authorList>
    </citation>
    <scope>NUCLEOTIDE SEQUENCE [LARGE SCALE GENOMIC DNA]</scope>
    <source>
        <strain evidence="7 9">WCA3-601-WT-6J</strain>
    </source>
</reference>
<sequence length="170" mass="19994">MTDQLVRRAQRGDKDAFVALMEQYKAALYRAARAILHSDEDAADAIQETVLEAWRSLPKLEAPRYCKTWLTRVLIYNCYDILRRKKRETPVEFLPEQAAEEQGEEAMDVKRTLQKLSQNDRLVLTLFYLNDMPVKQIARTLDVSENTVRTRLTRGRARFREAYLRKENEV</sequence>